<evidence type="ECO:0000313" key="2">
    <source>
        <dbReference type="Proteomes" id="UP000240212"/>
    </source>
</evidence>
<dbReference type="RefSeq" id="WP_106876332.1">
    <property type="nucleotide sequence ID" value="NZ_PYEP01000002.1"/>
</dbReference>
<keyword evidence="2" id="KW-1185">Reference proteome</keyword>
<gene>
    <name evidence="1" type="ORF">C7G83_04035</name>
</gene>
<comment type="caution">
    <text evidence="1">The sequence shown here is derived from an EMBL/GenBank/DDBJ whole genome shotgun (WGS) entry which is preliminary data.</text>
</comment>
<dbReference type="AlphaFoldDB" id="A0A2P8VLW2"/>
<organism evidence="1 2">
    <name type="scientific">Siccibacter turicensis</name>
    <dbReference type="NCBI Taxonomy" id="357233"/>
    <lineage>
        <taxon>Bacteria</taxon>
        <taxon>Pseudomonadati</taxon>
        <taxon>Pseudomonadota</taxon>
        <taxon>Gammaproteobacteria</taxon>
        <taxon>Enterobacterales</taxon>
        <taxon>Enterobacteriaceae</taxon>
        <taxon>Siccibacter</taxon>
    </lineage>
</organism>
<evidence type="ECO:0008006" key="3">
    <source>
        <dbReference type="Google" id="ProtNLM"/>
    </source>
</evidence>
<proteinExistence type="predicted"/>
<reference evidence="1 2" key="1">
    <citation type="submission" date="2018-03" db="EMBL/GenBank/DDBJ databases">
        <title>Draft genome sequence of the first documented clinical Siccibacter turicensis isolate in Austria.</title>
        <authorList>
            <person name="Lepuschitz S."/>
            <person name="Pekard-Amenitsch S."/>
            <person name="Haunold R."/>
            <person name="Schill S."/>
            <person name="Mach R."/>
            <person name="Allerberger F."/>
            <person name="Ruppitsch W."/>
            <person name="Forsythe S.J."/>
        </authorList>
    </citation>
    <scope>NUCLEOTIDE SEQUENCE [LARGE SCALE GENOMIC DNA]</scope>
    <source>
        <strain evidence="1 2">6100069499-17</strain>
    </source>
</reference>
<dbReference type="EMBL" id="PYEP01000002">
    <property type="protein sequence ID" value="PSN08544.1"/>
    <property type="molecule type" value="Genomic_DNA"/>
</dbReference>
<sequence length="84" mass="9767">MGVKDSNYQIVYRGERLEHFFSGGWVFFQRLKEYGGGYWLGQTFEDGFVFGIERPVSLNEGLRYLLVVNSVANQPDFDDDFKLT</sequence>
<accession>A0A2P8VLW2</accession>
<dbReference type="Proteomes" id="UP000240212">
    <property type="component" value="Unassembled WGS sequence"/>
</dbReference>
<name>A0A2P8VLW2_9ENTR</name>
<evidence type="ECO:0000313" key="1">
    <source>
        <dbReference type="EMBL" id="PSN08544.1"/>
    </source>
</evidence>
<protein>
    <recommendedName>
        <fullName evidence="3">LF-82</fullName>
    </recommendedName>
</protein>
<dbReference type="OrthoDB" id="6615164at2"/>